<dbReference type="InterPro" id="IPR036390">
    <property type="entry name" value="WH_DNA-bd_sf"/>
</dbReference>
<dbReference type="Proteomes" id="UP001069802">
    <property type="component" value="Unassembled WGS sequence"/>
</dbReference>
<feature type="domain" description="Siroheme decarboxylase AsnC-like ligand binding" evidence="6">
    <location>
        <begin position="64"/>
        <end position="151"/>
    </location>
</feature>
<dbReference type="InterPro" id="IPR040523">
    <property type="entry name" value="AsnC_trans_reg2"/>
</dbReference>
<dbReference type="EMBL" id="JAPWGY010000002">
    <property type="protein sequence ID" value="MCZ4280312.1"/>
    <property type="molecule type" value="Genomic_DNA"/>
</dbReference>
<dbReference type="InterPro" id="IPR053953">
    <property type="entry name" value="NirdL-like_HTH"/>
</dbReference>
<comment type="similarity">
    <text evidence="3">Belongs to the Ahb/Nir family.</text>
</comment>
<keyword evidence="1" id="KW-0456">Lyase</keyword>
<dbReference type="SUPFAM" id="SSF46785">
    <property type="entry name" value="Winged helix' DNA-binding domain"/>
    <property type="match status" value="1"/>
</dbReference>
<comment type="catalytic activity">
    <reaction evidence="5">
        <text>siroheme + 2 H(+) = 12,18-didecarboxysiroheme + 2 CO2</text>
        <dbReference type="Rhea" id="RHEA:19093"/>
        <dbReference type="ChEBI" id="CHEBI:15378"/>
        <dbReference type="ChEBI" id="CHEBI:16526"/>
        <dbReference type="ChEBI" id="CHEBI:60052"/>
        <dbReference type="ChEBI" id="CHEBI:140497"/>
        <dbReference type="EC" id="4.1.1.111"/>
    </reaction>
</comment>
<evidence type="ECO:0000256" key="2">
    <source>
        <dbReference type="ARBA" id="ARBA00023444"/>
    </source>
</evidence>
<gene>
    <name evidence="8" type="ORF">O4H49_05960</name>
</gene>
<evidence type="ECO:0000256" key="4">
    <source>
        <dbReference type="ARBA" id="ARBA00023471"/>
    </source>
</evidence>
<protein>
    <recommendedName>
        <fullName evidence="4">siroheme decarboxylase</fullName>
        <ecNumber evidence="4">4.1.1.111</ecNumber>
    </recommendedName>
</protein>
<evidence type="ECO:0000313" key="8">
    <source>
        <dbReference type="EMBL" id="MCZ4280312.1"/>
    </source>
</evidence>
<name>A0ABT4LGS7_9PROT</name>
<dbReference type="RefSeq" id="WP_269422522.1">
    <property type="nucleotide sequence ID" value="NZ_JAPWGY010000002.1"/>
</dbReference>
<accession>A0ABT4LGS7</accession>
<evidence type="ECO:0000313" key="9">
    <source>
        <dbReference type="Proteomes" id="UP001069802"/>
    </source>
</evidence>
<dbReference type="PANTHER" id="PTHR43413">
    <property type="entry name" value="TRANSCRIPTIONAL REGULATOR, ASNC FAMILY"/>
    <property type="match status" value="1"/>
</dbReference>
<dbReference type="InterPro" id="IPR050684">
    <property type="entry name" value="HTH-Siroheme_Decarb"/>
</dbReference>
<feature type="domain" description="Siroheme decarboxylase NirL-like HTH" evidence="7">
    <location>
        <begin position="7"/>
        <end position="52"/>
    </location>
</feature>
<dbReference type="EC" id="4.1.1.111" evidence="4"/>
<evidence type="ECO:0000259" key="7">
    <source>
        <dbReference type="Pfam" id="PF22451"/>
    </source>
</evidence>
<comment type="pathway">
    <text evidence="2">Porphyrin-containing compound metabolism.</text>
</comment>
<sequence>MMLDKFEKNLIARLKTGLAHTARPYHELAGGLGCDEEKVMATIKKLKDEGVISRFGAILHHRELGYKANAMCVFDLPDAHVGDFGRQITAYPFVTLCYQRKRALPRWPYNLYCMIHGKDRDIVLRQYTQLVSDLSLEEVAKQILFSDRRFKQTAGNYGTAGGSDD</sequence>
<dbReference type="Pfam" id="PF17805">
    <property type="entry name" value="AsnC_trans_reg2"/>
    <property type="match status" value="1"/>
</dbReference>
<dbReference type="Gene3D" id="3.30.70.3460">
    <property type="match status" value="1"/>
</dbReference>
<keyword evidence="9" id="KW-1185">Reference proteome</keyword>
<evidence type="ECO:0000259" key="6">
    <source>
        <dbReference type="Pfam" id="PF17805"/>
    </source>
</evidence>
<dbReference type="PANTHER" id="PTHR43413:SF1">
    <property type="entry name" value="SIROHEME DECARBOXYLASE NIRL SUBUNIT"/>
    <property type="match status" value="1"/>
</dbReference>
<organism evidence="8 9">
    <name type="scientific">Kiloniella laminariae</name>
    <dbReference type="NCBI Taxonomy" id="454162"/>
    <lineage>
        <taxon>Bacteria</taxon>
        <taxon>Pseudomonadati</taxon>
        <taxon>Pseudomonadota</taxon>
        <taxon>Alphaproteobacteria</taxon>
        <taxon>Rhodospirillales</taxon>
        <taxon>Kiloniellaceae</taxon>
        <taxon>Kiloniella</taxon>
    </lineage>
</organism>
<comment type="caution">
    <text evidence="8">The sequence shown here is derived from an EMBL/GenBank/DDBJ whole genome shotgun (WGS) entry which is preliminary data.</text>
</comment>
<evidence type="ECO:0000256" key="3">
    <source>
        <dbReference type="ARBA" id="ARBA00023457"/>
    </source>
</evidence>
<dbReference type="Pfam" id="PF22451">
    <property type="entry name" value="NirdL-like_HTH"/>
    <property type="match status" value="1"/>
</dbReference>
<reference evidence="8" key="1">
    <citation type="submission" date="2022-12" db="EMBL/GenBank/DDBJ databases">
        <title>Bacterial isolates from different developmental stages of Nematostella vectensis.</title>
        <authorList>
            <person name="Fraune S."/>
        </authorList>
    </citation>
    <scope>NUCLEOTIDE SEQUENCE</scope>
    <source>
        <strain evidence="8">G21630-S1</strain>
    </source>
</reference>
<evidence type="ECO:0000256" key="5">
    <source>
        <dbReference type="ARBA" id="ARBA00048470"/>
    </source>
</evidence>
<evidence type="ECO:0000256" key="1">
    <source>
        <dbReference type="ARBA" id="ARBA00023239"/>
    </source>
</evidence>
<proteinExistence type="inferred from homology"/>